<dbReference type="AlphaFoldDB" id="A0A382FY18"/>
<dbReference type="InterPro" id="IPR011444">
    <property type="entry name" value="DUF1549"/>
</dbReference>
<dbReference type="PANTHER" id="PTHR35889:SF3">
    <property type="entry name" value="F-BOX DOMAIN-CONTAINING PROTEIN"/>
    <property type="match status" value="1"/>
</dbReference>
<protein>
    <recommendedName>
        <fullName evidence="2">DUF1549 domain-containing protein</fullName>
    </recommendedName>
</protein>
<evidence type="ECO:0000313" key="3">
    <source>
        <dbReference type="EMBL" id="SVB67880.1"/>
    </source>
</evidence>
<organism evidence="3">
    <name type="scientific">marine metagenome</name>
    <dbReference type="NCBI Taxonomy" id="408172"/>
    <lineage>
        <taxon>unclassified sequences</taxon>
        <taxon>metagenomes</taxon>
        <taxon>ecological metagenomes</taxon>
    </lineage>
</organism>
<sequence>MTLVSLHAAWPGTSSAAESDAAGSDHWSLQPVQRPTPPPLGQAQHPANAIDSFVFAKLAKTNLSPSRLAKRQVLIRRLYLVMLGMHPAPREVEAFENDPAPDAWERLVDRVLEDPRLGERWAQHWLDVIRYAETHGFETNRERPNAWPYRDWVVNALNHDLPYDQFVREQLAGDALGSGVGTGFLVAGPYDLVKSQNISLTLMQRQNELDGMIDTTGTTFLGLTVG</sequence>
<reference evidence="3" key="1">
    <citation type="submission" date="2018-05" db="EMBL/GenBank/DDBJ databases">
        <authorList>
            <person name="Lanie J.A."/>
            <person name="Ng W.-L."/>
            <person name="Kazmierczak K.M."/>
            <person name="Andrzejewski T.M."/>
            <person name="Davidsen T.M."/>
            <person name="Wayne K.J."/>
            <person name="Tettelin H."/>
            <person name="Glass J.I."/>
            <person name="Rusch D."/>
            <person name="Podicherti R."/>
            <person name="Tsui H.-C.T."/>
            <person name="Winkler M.E."/>
        </authorList>
    </citation>
    <scope>NUCLEOTIDE SEQUENCE</scope>
</reference>
<evidence type="ECO:0000259" key="2">
    <source>
        <dbReference type="Pfam" id="PF07583"/>
    </source>
</evidence>
<feature type="non-terminal residue" evidence="3">
    <location>
        <position position="226"/>
    </location>
</feature>
<name>A0A382FY18_9ZZZZ</name>
<feature type="domain" description="DUF1549" evidence="2">
    <location>
        <begin position="50"/>
        <end position="225"/>
    </location>
</feature>
<dbReference type="Pfam" id="PF07583">
    <property type="entry name" value="PSCyt2"/>
    <property type="match status" value="1"/>
</dbReference>
<dbReference type="EMBL" id="UINC01052489">
    <property type="protein sequence ID" value="SVB67880.1"/>
    <property type="molecule type" value="Genomic_DNA"/>
</dbReference>
<accession>A0A382FY18</accession>
<feature type="compositionally biased region" description="Low complexity" evidence="1">
    <location>
        <begin position="14"/>
        <end position="25"/>
    </location>
</feature>
<feature type="region of interest" description="Disordered" evidence="1">
    <location>
        <begin position="14"/>
        <end position="44"/>
    </location>
</feature>
<evidence type="ECO:0000256" key="1">
    <source>
        <dbReference type="SAM" id="MobiDB-lite"/>
    </source>
</evidence>
<dbReference type="PANTHER" id="PTHR35889">
    <property type="entry name" value="CYCLOINULO-OLIGOSACCHARIDE FRUCTANOTRANSFERASE-RELATED"/>
    <property type="match status" value="1"/>
</dbReference>
<proteinExistence type="predicted"/>
<gene>
    <name evidence="3" type="ORF">METZ01_LOCUS220734</name>
</gene>